<proteinExistence type="predicted"/>
<dbReference type="EMBL" id="ACEN01000016">
    <property type="protein sequence ID" value="EEG34221.1"/>
    <property type="molecule type" value="Genomic_DNA"/>
</dbReference>
<name>C0EL02_NEIFL</name>
<comment type="caution">
    <text evidence="1">The sequence shown here is derived from an EMBL/GenBank/DDBJ whole genome shotgun (WGS) entry which is preliminary data.</text>
</comment>
<protein>
    <recommendedName>
        <fullName evidence="3">Nickel transport complex, NikM subunit, transmembrane</fullName>
    </recommendedName>
</protein>
<evidence type="ECO:0000313" key="2">
    <source>
        <dbReference type="Proteomes" id="UP000004457"/>
    </source>
</evidence>
<dbReference type="AlphaFoldDB" id="C0EL02"/>
<dbReference type="InterPro" id="IPR019613">
    <property type="entry name" value="DUF4198"/>
</dbReference>
<sequence length="304" mass="33551">MQIRVMFLLAKIQGLSFNNKIWSVETMKQWMLLGLLGLGAVAQAHDVWVAAPTHQPAGKILHADLGYSHDFPNVEKIADDRVHIFKPLQLTGSSKKTVDLVNKGENYQYVSKAALPEGSYWVSATYKPTFWSKNQDGWKQQTLKQLAGATYCEQAQMFGKSFVQVGNGAVDEAVLTRPIGQELELVPLKNPNEVKAGGILPVKVLYKGEPLVKATVTASSDTLAEMDLESTHDHREPQGFSGKTDKNGVVNVITLIDGLWKIKVVNETDYSDKSVCQQDNAYATLIVPVGTKRAAARHAHHHQH</sequence>
<dbReference type="Pfam" id="PF10670">
    <property type="entry name" value="DUF4198"/>
    <property type="match status" value="1"/>
</dbReference>
<evidence type="ECO:0008006" key="3">
    <source>
        <dbReference type="Google" id="ProtNLM"/>
    </source>
</evidence>
<dbReference type="eggNOG" id="COG5266">
    <property type="taxonomic scope" value="Bacteria"/>
</dbReference>
<organism evidence="1 2">
    <name type="scientific">Neisseria flavescens NRL30031/H210</name>
    <dbReference type="NCBI Taxonomy" id="546264"/>
    <lineage>
        <taxon>Bacteria</taxon>
        <taxon>Pseudomonadati</taxon>
        <taxon>Pseudomonadota</taxon>
        <taxon>Betaproteobacteria</taxon>
        <taxon>Neisseriales</taxon>
        <taxon>Neisseriaceae</taxon>
        <taxon>Neisseria</taxon>
    </lineage>
</organism>
<gene>
    <name evidence="1" type="ORF">NEIFLAOT_00604</name>
</gene>
<reference evidence="1 2" key="1">
    <citation type="submission" date="2009-01" db="EMBL/GenBank/DDBJ databases">
        <authorList>
            <person name="Fulton L."/>
            <person name="Clifton S."/>
            <person name="Chinwalla A.T."/>
            <person name="Mitreva M."/>
            <person name="Sodergren E."/>
            <person name="Weinstock G."/>
            <person name="Clifton S."/>
            <person name="Dooling D.J."/>
            <person name="Fulton B."/>
            <person name="Minx P."/>
            <person name="Pepin K.H."/>
            <person name="Johnson M."/>
            <person name="Bhonagiri V."/>
            <person name="Nash W.E."/>
            <person name="Mardis E.R."/>
            <person name="Wilson R.K."/>
        </authorList>
    </citation>
    <scope>NUCLEOTIDE SEQUENCE [LARGE SCALE GENOMIC DNA]</scope>
    <source>
        <strain evidence="1 2">NRL30031/H210</strain>
    </source>
</reference>
<accession>C0EL02</accession>
<dbReference type="Proteomes" id="UP000004457">
    <property type="component" value="Unassembled WGS sequence"/>
</dbReference>
<evidence type="ECO:0000313" key="1">
    <source>
        <dbReference type="EMBL" id="EEG34221.1"/>
    </source>
</evidence>
<keyword evidence="2" id="KW-1185">Reference proteome</keyword>